<reference evidence="2 3" key="1">
    <citation type="submission" date="2023-10" db="EMBL/GenBank/DDBJ databases">
        <title>Wastewater isolates of ESBL- and carbapenemase-producing Gram-negative bacteria from New Zealand.</title>
        <authorList>
            <person name="Straub C."/>
            <person name="Weaver L."/>
            <person name="Cornelius A."/>
            <person name="Mcgill E."/>
            <person name="Dyet K."/>
            <person name="White L."/>
            <person name="Pattis I."/>
        </authorList>
    </citation>
    <scope>NUCLEOTIDE SEQUENCE [LARGE SCALE GENOMIC DNA]</scope>
    <source>
        <strain evidence="2 3">ESBL35</strain>
    </source>
</reference>
<feature type="compositionally biased region" description="Low complexity" evidence="1">
    <location>
        <begin position="95"/>
        <end position="109"/>
    </location>
</feature>
<protein>
    <submittedName>
        <fullName evidence="2">Uncharacterized protein</fullName>
    </submittedName>
</protein>
<dbReference type="Proteomes" id="UP001335910">
    <property type="component" value="Unassembled WGS sequence"/>
</dbReference>
<dbReference type="EMBL" id="JAZKLI010000001">
    <property type="protein sequence ID" value="MEE9683924.1"/>
    <property type="molecule type" value="Genomic_DNA"/>
</dbReference>
<organism evidence="2 3">
    <name type="scientific">Lelliottia amnigena</name>
    <name type="common">Enterobacter amnigenus</name>
    <dbReference type="NCBI Taxonomy" id="61646"/>
    <lineage>
        <taxon>Bacteria</taxon>
        <taxon>Pseudomonadati</taxon>
        <taxon>Pseudomonadota</taxon>
        <taxon>Gammaproteobacteria</taxon>
        <taxon>Enterobacterales</taxon>
        <taxon>Enterobacteriaceae</taxon>
        <taxon>Lelliottia</taxon>
    </lineage>
</organism>
<proteinExistence type="predicted"/>
<keyword evidence="3" id="KW-1185">Reference proteome</keyword>
<dbReference type="RefSeq" id="WP_331393313.1">
    <property type="nucleotide sequence ID" value="NZ_JAZKLI010000001.1"/>
</dbReference>
<feature type="region of interest" description="Disordered" evidence="1">
    <location>
        <begin position="88"/>
        <end position="117"/>
    </location>
</feature>
<accession>A0ABU7UAD2</accession>
<gene>
    <name evidence="2" type="ORF">V4839_10590</name>
</gene>
<sequence length="235" mass="26560">MDWPKEYSKISQEVRDAAYKLYEVEAITRSVLLPGQVKTAYYDGPLTTDYYLFLFTSRENPKLTGYFTCGLYAADGWFNLNGQKPEDIPSYNPLTGESSGSGKTRGSGTAKQPKAESNQRMKRLIRVLQTYISLTDDEKGKIKGESKTLEVLQKLIKASKDAPNTSNIRSVNTILYKALKDGRYGGAHTFTQLVDNYEVLHEVVFKKIAIDDFNQEIDDTRNKSATYQYIPLASF</sequence>
<evidence type="ECO:0000256" key="1">
    <source>
        <dbReference type="SAM" id="MobiDB-lite"/>
    </source>
</evidence>
<name>A0ABU7UAD2_LELAM</name>
<evidence type="ECO:0000313" key="3">
    <source>
        <dbReference type="Proteomes" id="UP001335910"/>
    </source>
</evidence>
<comment type="caution">
    <text evidence="2">The sequence shown here is derived from an EMBL/GenBank/DDBJ whole genome shotgun (WGS) entry which is preliminary data.</text>
</comment>
<evidence type="ECO:0000313" key="2">
    <source>
        <dbReference type="EMBL" id="MEE9683924.1"/>
    </source>
</evidence>